<dbReference type="GO" id="GO:0005576">
    <property type="term" value="C:extracellular region"/>
    <property type="evidence" value="ECO:0007669"/>
    <property type="project" value="UniProtKB-SubCell"/>
</dbReference>
<comment type="subcellular location">
    <subcellularLocation>
        <location evidence="1">Secreted</location>
    </subcellularLocation>
</comment>
<dbReference type="InterPro" id="IPR018247">
    <property type="entry name" value="EF_Hand_1_Ca_BS"/>
</dbReference>
<keyword evidence="4" id="KW-1015">Disulfide bond</keyword>
<keyword evidence="3" id="KW-0106">Calcium</keyword>
<feature type="domain" description="SPARC/Testican calcium-binding" evidence="6">
    <location>
        <begin position="12"/>
        <end position="88"/>
    </location>
</feature>
<proteinExistence type="predicted"/>
<dbReference type="GO" id="GO:0005509">
    <property type="term" value="F:calcium ion binding"/>
    <property type="evidence" value="ECO:0007669"/>
    <property type="project" value="InterPro"/>
</dbReference>
<evidence type="ECO:0000313" key="7">
    <source>
        <dbReference type="EnsemblMetazoa" id="G20394.1:cds"/>
    </source>
</evidence>
<dbReference type="SUPFAM" id="SSF47473">
    <property type="entry name" value="EF-hand"/>
    <property type="match status" value="1"/>
</dbReference>
<dbReference type="InterPro" id="IPR011992">
    <property type="entry name" value="EF-hand-dom_pair"/>
</dbReference>
<name>A0A8W8JPP7_MAGGI</name>
<dbReference type="PROSITE" id="PS00018">
    <property type="entry name" value="EF_HAND_1"/>
    <property type="match status" value="2"/>
</dbReference>
<keyword evidence="8" id="KW-1185">Reference proteome</keyword>
<evidence type="ECO:0000313" key="8">
    <source>
        <dbReference type="Proteomes" id="UP000005408"/>
    </source>
</evidence>
<dbReference type="EnsemblMetazoa" id="G20394.1">
    <property type="protein sequence ID" value="G20394.1:cds"/>
    <property type="gene ID" value="G20394"/>
</dbReference>
<evidence type="ECO:0000259" key="6">
    <source>
        <dbReference type="Pfam" id="PF10591"/>
    </source>
</evidence>
<evidence type="ECO:0000256" key="4">
    <source>
        <dbReference type="ARBA" id="ARBA00023157"/>
    </source>
</evidence>
<keyword evidence="2" id="KW-0964">Secreted</keyword>
<dbReference type="AlphaFoldDB" id="A0A8W8JPP7"/>
<protein>
    <recommendedName>
        <fullName evidence="6">SPARC/Testican calcium-binding domain-containing protein</fullName>
    </recommendedName>
</protein>
<dbReference type="Gene3D" id="1.10.238.10">
    <property type="entry name" value="EF-hand"/>
    <property type="match status" value="1"/>
</dbReference>
<dbReference type="Proteomes" id="UP000005408">
    <property type="component" value="Unassembled WGS sequence"/>
</dbReference>
<organism evidence="7 8">
    <name type="scientific">Magallana gigas</name>
    <name type="common">Pacific oyster</name>
    <name type="synonym">Crassostrea gigas</name>
    <dbReference type="NCBI Taxonomy" id="29159"/>
    <lineage>
        <taxon>Eukaryota</taxon>
        <taxon>Metazoa</taxon>
        <taxon>Spiralia</taxon>
        <taxon>Lophotrochozoa</taxon>
        <taxon>Mollusca</taxon>
        <taxon>Bivalvia</taxon>
        <taxon>Autobranchia</taxon>
        <taxon>Pteriomorphia</taxon>
        <taxon>Ostreida</taxon>
        <taxon>Ostreoidea</taxon>
        <taxon>Ostreidae</taxon>
        <taxon>Magallana</taxon>
    </lineage>
</organism>
<reference evidence="7" key="1">
    <citation type="submission" date="2022-08" db="UniProtKB">
        <authorList>
            <consortium name="EnsemblMetazoa"/>
        </authorList>
    </citation>
    <scope>IDENTIFICATION</scope>
    <source>
        <strain evidence="7">05x7-T-G4-1.051#20</strain>
    </source>
</reference>
<dbReference type="InterPro" id="IPR019577">
    <property type="entry name" value="SPARC/Testican_Ca-bd-dom"/>
</dbReference>
<evidence type="ECO:0000256" key="5">
    <source>
        <dbReference type="ARBA" id="ARBA00023180"/>
    </source>
</evidence>
<sequence length="97" mass="10927">MLLNLYTTEKYALKFAKEFVEEKEATWVSGSSPLPCNFAAWDKNGDDHVDLEEFSSVAYPNVKEGDLALAFQSTDTDENQQISKSELHKAEIMFGIC</sequence>
<evidence type="ECO:0000256" key="1">
    <source>
        <dbReference type="ARBA" id="ARBA00004613"/>
    </source>
</evidence>
<keyword evidence="5" id="KW-0325">Glycoprotein</keyword>
<dbReference type="Pfam" id="PF10591">
    <property type="entry name" value="SPARC_Ca_bdg"/>
    <property type="match status" value="1"/>
</dbReference>
<evidence type="ECO:0000256" key="2">
    <source>
        <dbReference type="ARBA" id="ARBA00022525"/>
    </source>
</evidence>
<evidence type="ECO:0000256" key="3">
    <source>
        <dbReference type="ARBA" id="ARBA00022837"/>
    </source>
</evidence>
<accession>A0A8W8JPP7</accession>